<feature type="binding site" evidence="12">
    <location>
        <position position="207"/>
    </location>
    <ligand>
        <name>ATP</name>
        <dbReference type="ChEBI" id="CHEBI:30616"/>
    </ligand>
</feature>
<dbReference type="GO" id="GO:0003723">
    <property type="term" value="F:RNA binding"/>
    <property type="evidence" value="ECO:0007669"/>
    <property type="project" value="UniProtKB-UniRule"/>
</dbReference>
<evidence type="ECO:0000256" key="3">
    <source>
        <dbReference type="ARBA" id="ARBA00010912"/>
    </source>
</evidence>
<feature type="domain" description="Poly(A) polymerase RNA-binding" evidence="15">
    <location>
        <begin position="398"/>
        <end position="439"/>
    </location>
</feature>
<evidence type="ECO:0000256" key="12">
    <source>
        <dbReference type="PIRSR" id="PIRSR018425-1"/>
    </source>
</evidence>
<evidence type="ECO:0000256" key="9">
    <source>
        <dbReference type="ARBA" id="ARBA00022842"/>
    </source>
</evidence>
<dbReference type="GeneID" id="120264827"/>
<evidence type="ECO:0000256" key="11">
    <source>
        <dbReference type="PIRNR" id="PIRNR018425"/>
    </source>
</evidence>
<evidence type="ECO:0000256" key="2">
    <source>
        <dbReference type="ARBA" id="ARBA00004123"/>
    </source>
</evidence>
<evidence type="ECO:0000259" key="15">
    <source>
        <dbReference type="Pfam" id="PF04926"/>
    </source>
</evidence>
<evidence type="ECO:0000256" key="8">
    <source>
        <dbReference type="ARBA" id="ARBA00022840"/>
    </source>
</evidence>
<feature type="binding site" evidence="12">
    <location>
        <position position="267"/>
    </location>
    <ligand>
        <name>ATP</name>
        <dbReference type="ChEBI" id="CHEBI:30616"/>
    </ligand>
</feature>
<comment type="catalytic activity">
    <reaction evidence="11">
        <text>RNA(n) + ATP = RNA(n)-3'-adenine ribonucleotide + diphosphate</text>
        <dbReference type="Rhea" id="RHEA:11332"/>
        <dbReference type="Rhea" id="RHEA-COMP:14527"/>
        <dbReference type="Rhea" id="RHEA-COMP:17347"/>
        <dbReference type="ChEBI" id="CHEBI:30616"/>
        <dbReference type="ChEBI" id="CHEBI:33019"/>
        <dbReference type="ChEBI" id="CHEBI:140395"/>
        <dbReference type="ChEBI" id="CHEBI:173115"/>
        <dbReference type="EC" id="2.7.7.19"/>
    </reaction>
</comment>
<accession>A0AB40BML8</accession>
<dbReference type="SUPFAM" id="SSF81301">
    <property type="entry name" value="Nucleotidyltransferase"/>
    <property type="match status" value="1"/>
</dbReference>
<keyword evidence="14" id="KW-1133">Transmembrane helix</keyword>
<dbReference type="GO" id="GO:1990817">
    <property type="term" value="F:poly(A) RNA polymerase activity"/>
    <property type="evidence" value="ECO:0007669"/>
    <property type="project" value="UniProtKB-UniRule"/>
</dbReference>
<dbReference type="PANTHER" id="PTHR10682">
    <property type="entry name" value="POLY A POLYMERASE"/>
    <property type="match status" value="1"/>
</dbReference>
<dbReference type="FunFam" id="3.30.70.590:FF:000005">
    <property type="entry name" value="Nuclear poly(A) polymerase 3"/>
    <property type="match status" value="1"/>
</dbReference>
<dbReference type="CDD" id="cd05402">
    <property type="entry name" value="NT_PAP_TUTase"/>
    <property type="match status" value="1"/>
</dbReference>
<dbReference type="Gene3D" id="1.10.1410.10">
    <property type="match status" value="1"/>
</dbReference>
<dbReference type="InterPro" id="IPR048840">
    <property type="entry name" value="PolA_pol_NTPase"/>
</dbReference>
<feature type="domain" description="Poly(A) polymerase nucleotidyltransferase" evidence="17">
    <location>
        <begin position="73"/>
        <end position="253"/>
    </location>
</feature>
<keyword evidence="14" id="KW-0812">Transmembrane</keyword>
<feature type="binding site" evidence="13">
    <location>
        <position position="207"/>
    </location>
    <ligand>
        <name>Mg(2+)</name>
        <dbReference type="ChEBI" id="CHEBI:18420"/>
        <label>2</label>
        <note>catalytic</note>
    </ligand>
</feature>
<dbReference type="GO" id="GO:0005524">
    <property type="term" value="F:ATP binding"/>
    <property type="evidence" value="ECO:0007669"/>
    <property type="project" value="UniProtKB-UniRule"/>
</dbReference>
<dbReference type="InterPro" id="IPR007010">
    <property type="entry name" value="PolA_pol_RNA-bd_dom"/>
</dbReference>
<keyword evidence="8 11" id="KW-0067">ATP-binding</keyword>
<keyword evidence="4 11" id="KW-0507">mRNA processing</keyword>
<gene>
    <name evidence="19" type="primary">LOC120264827</name>
</gene>
<evidence type="ECO:0000256" key="14">
    <source>
        <dbReference type="SAM" id="Phobius"/>
    </source>
</evidence>
<evidence type="ECO:0000313" key="18">
    <source>
        <dbReference type="Proteomes" id="UP001515500"/>
    </source>
</evidence>
<sequence>MAYAHPVQRRVVVPGQAPLIVVDPRTLVFSPAPPPPPVGYLPGAIPAIASPAFPGVVVAPVALRLNPASLLRIDEQRTHELIQFMVSEGLVPTPEEDMKRRDAMEQLKQIVLAWIKLVACRHGLPKEVISSTSATILPFGSYGLGVHGSDSDIDALCIGPSFATLEEDFFDVLKNMIQSRPEVSEVHCVKSAKVPLMRFKFGGINIDFPYTQLQAISVPEFVDIFDPYLVVSNETSWRSLSGVRANIRILQLVPSLKNFQSMLRCIKLWARRRGVYSHLLGFFGGIHLAILAAHVCQRYPNASISALMAIFFEYFWLWRWPEPVILLDNSIPFKYPDGRALMPILMPCSPFEWCNSNITKSTFTKIKAEFQRGHFLTRDLARPDFDWTFLFKPFPYVEKYSHFLRILLTAHDGDELRDWVGWVKSRFRSLLLKLEAVQGYCDPNPIEYMDHNVAEPNVVFYWGLSPNGCFSISVDAIKEDFMKSVNKDDTYSAYQGSTCKLDMLIVESCQLPKYIHLDKGSTKELKACWKILDYSNHMKPIYSQYTPQYSGGT</sequence>
<dbReference type="InterPro" id="IPR043519">
    <property type="entry name" value="NT_sf"/>
</dbReference>
<evidence type="ECO:0000256" key="5">
    <source>
        <dbReference type="ARBA" id="ARBA00022679"/>
    </source>
</evidence>
<comment type="function">
    <text evidence="11">Polymerase that creates the 3'-poly(A) tail of mRNA's.</text>
</comment>
<evidence type="ECO:0000256" key="13">
    <source>
        <dbReference type="PIRSR" id="PIRSR018425-2"/>
    </source>
</evidence>
<comment type="cofactor">
    <cofactor evidence="13">
        <name>Mg(2+)</name>
        <dbReference type="ChEBI" id="CHEBI:18420"/>
    </cofactor>
    <text evidence="13">Binds 2 magnesium ions. Also active with manganese.</text>
</comment>
<organism evidence="18 19">
    <name type="scientific">Dioscorea cayennensis subsp. rotundata</name>
    <name type="common">White Guinea yam</name>
    <name type="synonym">Dioscorea rotundata</name>
    <dbReference type="NCBI Taxonomy" id="55577"/>
    <lineage>
        <taxon>Eukaryota</taxon>
        <taxon>Viridiplantae</taxon>
        <taxon>Streptophyta</taxon>
        <taxon>Embryophyta</taxon>
        <taxon>Tracheophyta</taxon>
        <taxon>Spermatophyta</taxon>
        <taxon>Magnoliopsida</taxon>
        <taxon>Liliopsida</taxon>
        <taxon>Dioscoreales</taxon>
        <taxon>Dioscoreaceae</taxon>
        <taxon>Dioscorea</taxon>
    </lineage>
</organism>
<evidence type="ECO:0000256" key="10">
    <source>
        <dbReference type="ARBA" id="ARBA00023242"/>
    </source>
</evidence>
<feature type="binding site" evidence="13">
    <location>
        <position position="154"/>
    </location>
    <ligand>
        <name>Mg(2+)</name>
        <dbReference type="ChEBI" id="CHEBI:18420"/>
        <label>1</label>
        <note>catalytic</note>
    </ligand>
</feature>
<protein>
    <recommendedName>
        <fullName evidence="11">Poly(A) polymerase</fullName>
        <ecNumber evidence="11">2.7.7.19</ecNumber>
    </recommendedName>
</protein>
<dbReference type="Gene3D" id="3.30.460.10">
    <property type="entry name" value="Beta Polymerase, domain 2"/>
    <property type="match status" value="1"/>
</dbReference>
<keyword evidence="7 11" id="KW-0547">Nucleotide-binding</keyword>
<dbReference type="Gene3D" id="3.30.70.590">
    <property type="entry name" value="Poly(A) polymerase predicted RNA binding domain"/>
    <property type="match status" value="1"/>
</dbReference>
<feature type="binding site" evidence="13">
    <location>
        <position position="152"/>
    </location>
    <ligand>
        <name>Mg(2+)</name>
        <dbReference type="ChEBI" id="CHEBI:18420"/>
        <label>2</label>
        <note>catalytic</note>
    </ligand>
</feature>
<feature type="transmembrane region" description="Helical" evidence="14">
    <location>
        <begin position="274"/>
        <end position="293"/>
    </location>
</feature>
<dbReference type="RefSeq" id="XP_039128617.1">
    <property type="nucleotide sequence ID" value="XM_039272683.1"/>
</dbReference>
<feature type="binding site" evidence="12">
    <location>
        <begin position="152"/>
        <end position="154"/>
    </location>
    <ligand>
        <name>ATP</name>
        <dbReference type="ChEBI" id="CHEBI:30616"/>
    </ligand>
</feature>
<dbReference type="SUPFAM" id="SSF81631">
    <property type="entry name" value="PAP/OAS1 substrate-binding domain"/>
    <property type="match status" value="1"/>
</dbReference>
<comment type="subcellular location">
    <subcellularLocation>
        <location evidence="2 11">Nucleus</location>
    </subcellularLocation>
</comment>
<keyword evidence="10 11" id="KW-0539">Nucleus</keyword>
<dbReference type="GO" id="GO:0005634">
    <property type="term" value="C:nucleus"/>
    <property type="evidence" value="ECO:0007669"/>
    <property type="project" value="UniProtKB-SubCell"/>
</dbReference>
<evidence type="ECO:0000256" key="1">
    <source>
        <dbReference type="ARBA" id="ARBA00001936"/>
    </source>
</evidence>
<dbReference type="SUPFAM" id="SSF55003">
    <property type="entry name" value="PAP/Archaeal CCA-adding enzyme, C-terminal domain"/>
    <property type="match status" value="1"/>
</dbReference>
<keyword evidence="14" id="KW-0472">Membrane</keyword>
<feature type="binding site" evidence="12">
    <location>
        <position position="276"/>
    </location>
    <ligand>
        <name>ATP</name>
        <dbReference type="ChEBI" id="CHEBI:30616"/>
    </ligand>
</feature>
<keyword evidence="5 11" id="KW-0808">Transferase</keyword>
<comment type="similarity">
    <text evidence="3 11">Belongs to the poly(A) polymerase family.</text>
</comment>
<dbReference type="GO" id="GO:0031123">
    <property type="term" value="P:RNA 3'-end processing"/>
    <property type="evidence" value="ECO:0007669"/>
    <property type="project" value="InterPro"/>
</dbReference>
<proteinExistence type="inferred from homology"/>
<name>A0AB40BML8_DIOCR</name>
<evidence type="ECO:0000256" key="6">
    <source>
        <dbReference type="ARBA" id="ARBA00022723"/>
    </source>
</evidence>
<keyword evidence="9 13" id="KW-0460">Magnesium</keyword>
<dbReference type="Proteomes" id="UP001515500">
    <property type="component" value="Chromosome 7"/>
</dbReference>
<evidence type="ECO:0000259" key="17">
    <source>
        <dbReference type="Pfam" id="PF20750"/>
    </source>
</evidence>
<dbReference type="AlphaFoldDB" id="A0AB40BML8"/>
<keyword evidence="18" id="KW-1185">Reference proteome</keyword>
<dbReference type="PIRSF" id="PIRSF018425">
    <property type="entry name" value="PolyA_polymerase"/>
    <property type="match status" value="1"/>
</dbReference>
<reference evidence="19" key="1">
    <citation type="submission" date="2025-08" db="UniProtKB">
        <authorList>
            <consortium name="RefSeq"/>
        </authorList>
    </citation>
    <scope>IDENTIFICATION</scope>
</reference>
<evidence type="ECO:0000256" key="4">
    <source>
        <dbReference type="ARBA" id="ARBA00022664"/>
    </source>
</evidence>
<dbReference type="EC" id="2.7.7.19" evidence="11"/>
<feature type="domain" description="Poly(A) polymerase central" evidence="16">
    <location>
        <begin position="258"/>
        <end position="392"/>
    </location>
</feature>
<dbReference type="Pfam" id="PF20750">
    <property type="entry name" value="PAP_NTPase"/>
    <property type="match status" value="1"/>
</dbReference>
<evidence type="ECO:0000256" key="7">
    <source>
        <dbReference type="ARBA" id="ARBA00022741"/>
    </source>
</evidence>
<dbReference type="GO" id="GO:0046872">
    <property type="term" value="F:metal ion binding"/>
    <property type="evidence" value="ECO:0007669"/>
    <property type="project" value="UniProtKB-KW"/>
</dbReference>
<dbReference type="PANTHER" id="PTHR10682:SF33">
    <property type="entry name" value="NUCLEAR POLY(A) POLYMERASE 3"/>
    <property type="match status" value="1"/>
</dbReference>
<dbReference type="Pfam" id="PF04928">
    <property type="entry name" value="PAP_central"/>
    <property type="match status" value="1"/>
</dbReference>
<dbReference type="InterPro" id="IPR007012">
    <property type="entry name" value="PolA_pol_cen_dom"/>
</dbReference>
<feature type="binding site" evidence="12">
    <location>
        <begin position="139"/>
        <end position="141"/>
    </location>
    <ligand>
        <name>ATP</name>
        <dbReference type="ChEBI" id="CHEBI:30616"/>
    </ligand>
</feature>
<comment type="cofactor">
    <cofactor evidence="1">
        <name>Mn(2+)</name>
        <dbReference type="ChEBI" id="CHEBI:29035"/>
    </cofactor>
</comment>
<dbReference type="GO" id="GO:0006397">
    <property type="term" value="P:mRNA processing"/>
    <property type="evidence" value="ECO:0007669"/>
    <property type="project" value="UniProtKB-KW"/>
</dbReference>
<keyword evidence="6 13" id="KW-0479">Metal-binding</keyword>
<feature type="binding site" evidence="13">
    <location>
        <position position="152"/>
    </location>
    <ligand>
        <name>Mg(2+)</name>
        <dbReference type="ChEBI" id="CHEBI:18420"/>
        <label>1</label>
        <note>catalytic</note>
    </ligand>
</feature>
<evidence type="ECO:0000259" key="16">
    <source>
        <dbReference type="Pfam" id="PF04928"/>
    </source>
</evidence>
<evidence type="ECO:0000313" key="19">
    <source>
        <dbReference type="RefSeq" id="XP_039128617.1"/>
    </source>
</evidence>
<dbReference type="InterPro" id="IPR011068">
    <property type="entry name" value="NuclTrfase_I-like_C"/>
</dbReference>
<dbReference type="InterPro" id="IPR014492">
    <property type="entry name" value="PolyA_polymerase"/>
</dbReference>
<feature type="binding site" evidence="13">
    <location>
        <position position="154"/>
    </location>
    <ligand>
        <name>Mg(2+)</name>
        <dbReference type="ChEBI" id="CHEBI:18420"/>
        <label>2</label>
        <note>catalytic</note>
    </ligand>
</feature>
<dbReference type="Pfam" id="PF04926">
    <property type="entry name" value="PAP_RNA-bind"/>
    <property type="match status" value="1"/>
</dbReference>